<proteinExistence type="predicted"/>
<evidence type="ECO:0000256" key="1">
    <source>
        <dbReference type="SAM" id="SignalP"/>
    </source>
</evidence>
<keyword evidence="3" id="KW-1185">Reference proteome</keyword>
<dbReference type="RefSeq" id="WP_284292906.1">
    <property type="nucleotide sequence ID" value="NZ_BSUK01000001.1"/>
</dbReference>
<protein>
    <submittedName>
        <fullName evidence="2">Uncharacterized protein</fullName>
    </submittedName>
</protein>
<accession>A0ABQ6HZV6</accession>
<sequence length="198" mass="20730">MHAHRHARARRFVVALTAPFALLLALPTTAHAAEPVSPPAPGTTAPSSVLASIAPGGQAYRTAAHYILDAPDSETAVAKGLTLGTPHALLYYDDADRVASTIGGDELVSPTGGVEWVVLAHQGDETVGMFTLRDDGQVDSYGGGDGAAFEIIVEALPADTLLLVAGPPVRSSYYTLSDDRRIVTPSTPKRERPRVPSL</sequence>
<feature type="chain" id="PRO_5046498037" evidence="1">
    <location>
        <begin position="33"/>
        <end position="198"/>
    </location>
</feature>
<feature type="signal peptide" evidence="1">
    <location>
        <begin position="1"/>
        <end position="32"/>
    </location>
</feature>
<dbReference type="Proteomes" id="UP001157091">
    <property type="component" value="Unassembled WGS sequence"/>
</dbReference>
<organism evidence="2 3">
    <name type="scientific">Luteimicrobium album</name>
    <dbReference type="NCBI Taxonomy" id="1054550"/>
    <lineage>
        <taxon>Bacteria</taxon>
        <taxon>Bacillati</taxon>
        <taxon>Actinomycetota</taxon>
        <taxon>Actinomycetes</taxon>
        <taxon>Micrococcales</taxon>
        <taxon>Luteimicrobium</taxon>
    </lineage>
</organism>
<name>A0ABQ6HZV6_9MICO</name>
<dbReference type="EMBL" id="BSUK01000001">
    <property type="protein sequence ID" value="GMA24011.1"/>
    <property type="molecule type" value="Genomic_DNA"/>
</dbReference>
<gene>
    <name evidence="2" type="ORF">GCM10025864_17700</name>
</gene>
<evidence type="ECO:0000313" key="3">
    <source>
        <dbReference type="Proteomes" id="UP001157091"/>
    </source>
</evidence>
<keyword evidence="1" id="KW-0732">Signal</keyword>
<comment type="caution">
    <text evidence="2">The sequence shown here is derived from an EMBL/GenBank/DDBJ whole genome shotgun (WGS) entry which is preliminary data.</text>
</comment>
<reference evidence="3" key="1">
    <citation type="journal article" date="2019" name="Int. J. Syst. Evol. Microbiol.">
        <title>The Global Catalogue of Microorganisms (GCM) 10K type strain sequencing project: providing services to taxonomists for standard genome sequencing and annotation.</title>
        <authorList>
            <consortium name="The Broad Institute Genomics Platform"/>
            <consortium name="The Broad Institute Genome Sequencing Center for Infectious Disease"/>
            <person name="Wu L."/>
            <person name="Ma J."/>
        </authorList>
    </citation>
    <scope>NUCLEOTIDE SEQUENCE [LARGE SCALE GENOMIC DNA]</scope>
    <source>
        <strain evidence="3">NBRC 106348</strain>
    </source>
</reference>
<evidence type="ECO:0000313" key="2">
    <source>
        <dbReference type="EMBL" id="GMA24011.1"/>
    </source>
</evidence>